<protein>
    <submittedName>
        <fullName evidence="2">Uncharacterized protein</fullName>
    </submittedName>
</protein>
<name>U4U7U7_DENPD</name>
<gene>
    <name evidence="2" type="ORF">D910_05779</name>
</gene>
<organism evidence="2 3">
    <name type="scientific">Dendroctonus ponderosae</name>
    <name type="common">Mountain pine beetle</name>
    <dbReference type="NCBI Taxonomy" id="77166"/>
    <lineage>
        <taxon>Eukaryota</taxon>
        <taxon>Metazoa</taxon>
        <taxon>Ecdysozoa</taxon>
        <taxon>Arthropoda</taxon>
        <taxon>Hexapoda</taxon>
        <taxon>Insecta</taxon>
        <taxon>Pterygota</taxon>
        <taxon>Neoptera</taxon>
        <taxon>Endopterygota</taxon>
        <taxon>Coleoptera</taxon>
        <taxon>Polyphaga</taxon>
        <taxon>Cucujiformia</taxon>
        <taxon>Curculionidae</taxon>
        <taxon>Scolytinae</taxon>
        <taxon>Dendroctonus</taxon>
    </lineage>
</organism>
<dbReference type="EMBL" id="KB632061">
    <property type="protein sequence ID" value="ERL88393.1"/>
    <property type="molecule type" value="Genomic_DNA"/>
</dbReference>
<proteinExistence type="predicted"/>
<feature type="region of interest" description="Disordered" evidence="1">
    <location>
        <begin position="50"/>
        <end position="75"/>
    </location>
</feature>
<sequence length="238" mass="26494">MKTWKPQYHLVRLCDENGWTELLQTIMEYCLHQHRITVFWQTPAAILSPSTAENSSGSHGVTPSSNTHNDTISSADPMALVGRDCSNYIRKLAAKYNNANPNEYFSRVRNGLPLSINHRAKPPFSPLSFPAPLMPSLPLPTSTKEADVAARKPEFPSLINPFLGSPPIISAFIDMSTTNRLLSMAKLARETEMQARKNGVEQSLSSAEYQDDHDQAAANSESFLFLSVHPFLTLFITF</sequence>
<dbReference type="Proteomes" id="UP000030742">
    <property type="component" value="Unassembled WGS sequence"/>
</dbReference>
<evidence type="ECO:0000313" key="3">
    <source>
        <dbReference type="Proteomes" id="UP000030742"/>
    </source>
</evidence>
<evidence type="ECO:0000256" key="1">
    <source>
        <dbReference type="SAM" id="MobiDB-lite"/>
    </source>
</evidence>
<evidence type="ECO:0000313" key="2">
    <source>
        <dbReference type="EMBL" id="ERL88393.1"/>
    </source>
</evidence>
<dbReference type="OrthoDB" id="6433810at2759"/>
<feature type="compositionally biased region" description="Polar residues" evidence="1">
    <location>
        <begin position="50"/>
        <end position="74"/>
    </location>
</feature>
<reference evidence="2 3" key="1">
    <citation type="journal article" date="2013" name="Genome Biol.">
        <title>Draft genome of the mountain pine beetle, Dendroctonus ponderosae Hopkins, a major forest pest.</title>
        <authorList>
            <person name="Keeling C.I."/>
            <person name="Yuen M.M."/>
            <person name="Liao N.Y."/>
            <person name="Docking T.R."/>
            <person name="Chan S.K."/>
            <person name="Taylor G.A."/>
            <person name="Palmquist D.L."/>
            <person name="Jackman S.D."/>
            <person name="Nguyen A."/>
            <person name="Li M."/>
            <person name="Henderson H."/>
            <person name="Janes J.K."/>
            <person name="Zhao Y."/>
            <person name="Pandoh P."/>
            <person name="Moore R."/>
            <person name="Sperling F.A."/>
            <person name="Huber D.P."/>
            <person name="Birol I."/>
            <person name="Jones S.J."/>
            <person name="Bohlmann J."/>
        </authorList>
    </citation>
    <scope>NUCLEOTIDE SEQUENCE</scope>
</reference>
<accession>U4U7U7</accession>
<dbReference type="AlphaFoldDB" id="U4U7U7"/>